<sequence length="222" mass="23350">MNVISGAAFAIMAISFSMILQLEFEVGMTNFMIGRFLIRSINVSRLFGMVAGLFCWVLIDLPDILAWVNNQLHRGGAVDAIPVSDFGNRGTASGSTQYTQPLGGQPRGDGDQSRDGASTGGGGAVDAIPAWDFGNRGTASGSTQDTQPLGGGDQSRGGASTVGGDGPERDDSENFSEPVEGQFFNKGGFHKRVTAVVPIGESSQQDDSSDTYSDTEYHEKLA</sequence>
<feature type="compositionally biased region" description="Polar residues" evidence="1">
    <location>
        <begin position="137"/>
        <end position="147"/>
    </location>
</feature>
<keyword evidence="2" id="KW-0812">Transmembrane</keyword>
<gene>
    <name evidence="3" type="ORF">KK1_027379</name>
</gene>
<keyword evidence="2" id="KW-1133">Transmembrane helix</keyword>
<feature type="compositionally biased region" description="Gly residues" evidence="1">
    <location>
        <begin position="149"/>
        <end position="165"/>
    </location>
</feature>
<name>A0A151S7P4_CAJCA</name>
<feature type="region of interest" description="Disordered" evidence="1">
    <location>
        <begin position="89"/>
        <end position="186"/>
    </location>
</feature>
<protein>
    <submittedName>
        <fullName evidence="3">Uncharacterized protein</fullName>
    </submittedName>
</protein>
<feature type="transmembrane region" description="Helical" evidence="2">
    <location>
        <begin position="36"/>
        <end position="59"/>
    </location>
</feature>
<keyword evidence="4" id="KW-1185">Reference proteome</keyword>
<accession>A0A151S7P4</accession>
<keyword evidence="2" id="KW-0472">Membrane</keyword>
<feature type="compositionally biased region" description="Polar residues" evidence="1">
    <location>
        <begin position="90"/>
        <end position="102"/>
    </location>
</feature>
<dbReference type="Gramene" id="C.cajan_27055.t">
    <property type="protein sequence ID" value="C.cajan_27055.t.cds1"/>
    <property type="gene ID" value="C.cajan_27055"/>
</dbReference>
<reference evidence="3" key="1">
    <citation type="journal article" date="2012" name="Nat. Biotechnol.">
        <title>Draft genome sequence of pigeonpea (Cajanus cajan), an orphan legume crop of resource-poor farmers.</title>
        <authorList>
            <person name="Varshney R.K."/>
            <person name="Chen W."/>
            <person name="Li Y."/>
            <person name="Bharti A.K."/>
            <person name="Saxena R.K."/>
            <person name="Schlueter J.A."/>
            <person name="Donoghue M.T."/>
            <person name="Azam S."/>
            <person name="Fan G."/>
            <person name="Whaley A.M."/>
            <person name="Farmer A.D."/>
            <person name="Sheridan J."/>
            <person name="Iwata A."/>
            <person name="Tuteja R."/>
            <person name="Penmetsa R.V."/>
            <person name="Wu W."/>
            <person name="Upadhyaya H.D."/>
            <person name="Yang S.P."/>
            <person name="Shah T."/>
            <person name="Saxena K.B."/>
            <person name="Michael T."/>
            <person name="McCombie W.R."/>
            <person name="Yang B."/>
            <person name="Zhang G."/>
            <person name="Yang H."/>
            <person name="Wang J."/>
            <person name="Spillane C."/>
            <person name="Cook D.R."/>
            <person name="May G.D."/>
            <person name="Xu X."/>
            <person name="Jackson S.A."/>
        </authorList>
    </citation>
    <scope>NUCLEOTIDE SEQUENCE [LARGE SCALE GENOMIC DNA]</scope>
</reference>
<dbReference type="AlphaFoldDB" id="A0A151S7P4"/>
<feature type="transmembrane region" description="Helical" evidence="2">
    <location>
        <begin position="6"/>
        <end position="24"/>
    </location>
</feature>
<organism evidence="3 4">
    <name type="scientific">Cajanus cajan</name>
    <name type="common">Pigeon pea</name>
    <name type="synonym">Cajanus indicus</name>
    <dbReference type="NCBI Taxonomy" id="3821"/>
    <lineage>
        <taxon>Eukaryota</taxon>
        <taxon>Viridiplantae</taxon>
        <taxon>Streptophyta</taxon>
        <taxon>Embryophyta</taxon>
        <taxon>Tracheophyta</taxon>
        <taxon>Spermatophyta</taxon>
        <taxon>Magnoliopsida</taxon>
        <taxon>eudicotyledons</taxon>
        <taxon>Gunneridae</taxon>
        <taxon>Pentapetalae</taxon>
        <taxon>rosids</taxon>
        <taxon>fabids</taxon>
        <taxon>Fabales</taxon>
        <taxon>Fabaceae</taxon>
        <taxon>Papilionoideae</taxon>
        <taxon>50 kb inversion clade</taxon>
        <taxon>NPAAA clade</taxon>
        <taxon>indigoferoid/millettioid clade</taxon>
        <taxon>Phaseoleae</taxon>
        <taxon>Cajanus</taxon>
    </lineage>
</organism>
<proteinExistence type="predicted"/>
<evidence type="ECO:0000313" key="4">
    <source>
        <dbReference type="Proteomes" id="UP000075243"/>
    </source>
</evidence>
<feature type="compositionally biased region" description="Low complexity" evidence="1">
    <location>
        <begin position="201"/>
        <end position="214"/>
    </location>
</feature>
<evidence type="ECO:0000256" key="2">
    <source>
        <dbReference type="SAM" id="Phobius"/>
    </source>
</evidence>
<dbReference type="EMBL" id="KQ483448">
    <property type="protein sequence ID" value="KYP50814.1"/>
    <property type="molecule type" value="Genomic_DNA"/>
</dbReference>
<evidence type="ECO:0000313" key="3">
    <source>
        <dbReference type="EMBL" id="KYP50814.1"/>
    </source>
</evidence>
<dbReference type="Proteomes" id="UP000075243">
    <property type="component" value="Unassembled WGS sequence"/>
</dbReference>
<feature type="region of interest" description="Disordered" evidence="1">
    <location>
        <begin position="199"/>
        <end position="222"/>
    </location>
</feature>
<evidence type="ECO:0000256" key="1">
    <source>
        <dbReference type="SAM" id="MobiDB-lite"/>
    </source>
</evidence>